<proteinExistence type="predicted"/>
<evidence type="ECO:0000313" key="3">
    <source>
        <dbReference type="Proteomes" id="UP000265520"/>
    </source>
</evidence>
<evidence type="ECO:0000256" key="1">
    <source>
        <dbReference type="SAM" id="Phobius"/>
    </source>
</evidence>
<feature type="transmembrane region" description="Helical" evidence="1">
    <location>
        <begin position="12"/>
        <end position="30"/>
    </location>
</feature>
<dbReference type="Proteomes" id="UP000265520">
    <property type="component" value="Unassembled WGS sequence"/>
</dbReference>
<name>A0A392PV20_9FABA</name>
<organism evidence="2 3">
    <name type="scientific">Trifolium medium</name>
    <dbReference type="NCBI Taxonomy" id="97028"/>
    <lineage>
        <taxon>Eukaryota</taxon>
        <taxon>Viridiplantae</taxon>
        <taxon>Streptophyta</taxon>
        <taxon>Embryophyta</taxon>
        <taxon>Tracheophyta</taxon>
        <taxon>Spermatophyta</taxon>
        <taxon>Magnoliopsida</taxon>
        <taxon>eudicotyledons</taxon>
        <taxon>Gunneridae</taxon>
        <taxon>Pentapetalae</taxon>
        <taxon>rosids</taxon>
        <taxon>fabids</taxon>
        <taxon>Fabales</taxon>
        <taxon>Fabaceae</taxon>
        <taxon>Papilionoideae</taxon>
        <taxon>50 kb inversion clade</taxon>
        <taxon>NPAAA clade</taxon>
        <taxon>Hologalegina</taxon>
        <taxon>IRL clade</taxon>
        <taxon>Trifolieae</taxon>
        <taxon>Trifolium</taxon>
    </lineage>
</organism>
<keyword evidence="1" id="KW-0472">Membrane</keyword>
<evidence type="ECO:0000313" key="2">
    <source>
        <dbReference type="EMBL" id="MCI15522.1"/>
    </source>
</evidence>
<dbReference type="AlphaFoldDB" id="A0A392PV20"/>
<keyword evidence="3" id="KW-1185">Reference proteome</keyword>
<keyword evidence="1" id="KW-1133">Transmembrane helix</keyword>
<sequence length="41" mass="4545">ANVVRENFCALLFRMIVITSSIVPHGLLYASEPRANIGKED</sequence>
<accession>A0A392PV20</accession>
<keyword evidence="1" id="KW-0812">Transmembrane</keyword>
<protein>
    <submittedName>
        <fullName evidence="2">Uncharacterized protein</fullName>
    </submittedName>
</protein>
<comment type="caution">
    <text evidence="2">The sequence shown here is derived from an EMBL/GenBank/DDBJ whole genome shotgun (WGS) entry which is preliminary data.</text>
</comment>
<feature type="non-terminal residue" evidence="2">
    <location>
        <position position="1"/>
    </location>
</feature>
<reference evidence="2 3" key="1">
    <citation type="journal article" date="2018" name="Front. Plant Sci.">
        <title>Red Clover (Trifolium pratense) and Zigzag Clover (T. medium) - A Picture of Genomic Similarities and Differences.</title>
        <authorList>
            <person name="Dluhosova J."/>
            <person name="Istvanek J."/>
            <person name="Nedelnik J."/>
            <person name="Repkova J."/>
        </authorList>
    </citation>
    <scope>NUCLEOTIDE SEQUENCE [LARGE SCALE GENOMIC DNA]</scope>
    <source>
        <strain evidence="3">cv. 10/8</strain>
        <tissue evidence="2">Leaf</tissue>
    </source>
</reference>
<dbReference type="EMBL" id="LXQA010096843">
    <property type="protein sequence ID" value="MCI15522.1"/>
    <property type="molecule type" value="Genomic_DNA"/>
</dbReference>